<dbReference type="Gene3D" id="1.20.5.170">
    <property type="match status" value="1"/>
</dbReference>
<evidence type="ECO:0000256" key="4">
    <source>
        <dbReference type="ARBA" id="ARBA00023163"/>
    </source>
</evidence>
<feature type="compositionally biased region" description="Polar residues" evidence="7">
    <location>
        <begin position="90"/>
        <end position="104"/>
    </location>
</feature>
<dbReference type="PROSITE" id="PS50217">
    <property type="entry name" value="BZIP"/>
    <property type="match status" value="1"/>
</dbReference>
<dbReference type="Pfam" id="PF00170">
    <property type="entry name" value="bZIP_1"/>
    <property type="match status" value="1"/>
</dbReference>
<organism evidence="10 11">
    <name type="scientific">Toxocara canis</name>
    <name type="common">Canine roundworm</name>
    <dbReference type="NCBI Taxonomy" id="6265"/>
    <lineage>
        <taxon>Eukaryota</taxon>
        <taxon>Metazoa</taxon>
        <taxon>Ecdysozoa</taxon>
        <taxon>Nematoda</taxon>
        <taxon>Chromadorea</taxon>
        <taxon>Rhabditida</taxon>
        <taxon>Spirurina</taxon>
        <taxon>Ascaridomorpha</taxon>
        <taxon>Ascaridoidea</taxon>
        <taxon>Toxocaridae</taxon>
        <taxon>Toxocara</taxon>
    </lineage>
</organism>
<dbReference type="WBParaSite" id="TCNE_0001299601-mRNA-1">
    <property type="protein sequence ID" value="TCNE_0001299601-mRNA-1"/>
    <property type="gene ID" value="TCNE_0001299601"/>
</dbReference>
<evidence type="ECO:0000256" key="3">
    <source>
        <dbReference type="ARBA" id="ARBA00023125"/>
    </source>
</evidence>
<dbReference type="PANTHER" id="PTHR45996:SF3">
    <property type="entry name" value="CREB-H TRANSCRIPTION FACTOR HOMOLOG LET-607"/>
    <property type="match status" value="1"/>
</dbReference>
<gene>
    <name evidence="9" type="ORF">TCNE_LOCUS12996</name>
</gene>
<evidence type="ECO:0000256" key="7">
    <source>
        <dbReference type="SAM" id="MobiDB-lite"/>
    </source>
</evidence>
<dbReference type="GO" id="GO:0005634">
    <property type="term" value="C:nucleus"/>
    <property type="evidence" value="ECO:0007669"/>
    <property type="project" value="TreeGrafter"/>
</dbReference>
<evidence type="ECO:0000313" key="10">
    <source>
        <dbReference type="Proteomes" id="UP000050794"/>
    </source>
</evidence>
<dbReference type="GO" id="GO:0000978">
    <property type="term" value="F:RNA polymerase II cis-regulatory region sequence-specific DNA binding"/>
    <property type="evidence" value="ECO:0007669"/>
    <property type="project" value="TreeGrafter"/>
</dbReference>
<feature type="domain" description="BZIP" evidence="8">
    <location>
        <begin position="260"/>
        <end position="323"/>
    </location>
</feature>
<dbReference type="InterPro" id="IPR051381">
    <property type="entry name" value="CREB_ATF_subfamily"/>
</dbReference>
<keyword evidence="5" id="KW-0539">Nucleus</keyword>
<dbReference type="EMBL" id="UYWY01021511">
    <property type="protein sequence ID" value="VDM44317.1"/>
    <property type="molecule type" value="Genomic_DNA"/>
</dbReference>
<dbReference type="CDD" id="cd14689">
    <property type="entry name" value="bZIP_CREB3"/>
    <property type="match status" value="1"/>
</dbReference>
<evidence type="ECO:0000256" key="6">
    <source>
        <dbReference type="SAM" id="Coils"/>
    </source>
</evidence>
<evidence type="ECO:0000256" key="1">
    <source>
        <dbReference type="ARBA" id="ARBA00004648"/>
    </source>
</evidence>
<keyword evidence="4" id="KW-0804">Transcription</keyword>
<feature type="region of interest" description="Disordered" evidence="7">
    <location>
        <begin position="67"/>
        <end position="119"/>
    </location>
</feature>
<dbReference type="InterPro" id="IPR046347">
    <property type="entry name" value="bZIP_sf"/>
</dbReference>
<dbReference type="PANTHER" id="PTHR45996">
    <property type="entry name" value="AGAP001464-PB"/>
    <property type="match status" value="1"/>
</dbReference>
<dbReference type="PROSITE" id="PS00036">
    <property type="entry name" value="BZIP_BASIC"/>
    <property type="match status" value="1"/>
</dbReference>
<comment type="subcellular location">
    <subcellularLocation>
        <location evidence="1">Endoplasmic reticulum membrane</location>
        <topology evidence="1">Single-pass type II membrane protein</topology>
    </subcellularLocation>
</comment>
<keyword evidence="2" id="KW-0805">Transcription regulation</keyword>
<evidence type="ECO:0000259" key="8">
    <source>
        <dbReference type="PROSITE" id="PS50217"/>
    </source>
</evidence>
<evidence type="ECO:0000256" key="2">
    <source>
        <dbReference type="ARBA" id="ARBA00023015"/>
    </source>
</evidence>
<evidence type="ECO:0000256" key="5">
    <source>
        <dbReference type="ARBA" id="ARBA00023242"/>
    </source>
</evidence>
<keyword evidence="6" id="KW-0175">Coiled coil</keyword>
<keyword evidence="3" id="KW-0238">DNA-binding</keyword>
<dbReference type="GO" id="GO:0005789">
    <property type="term" value="C:endoplasmic reticulum membrane"/>
    <property type="evidence" value="ECO:0007669"/>
    <property type="project" value="UniProtKB-SubCell"/>
</dbReference>
<dbReference type="AlphaFoldDB" id="A0A183UWX6"/>
<dbReference type="SUPFAM" id="SSF57959">
    <property type="entry name" value="Leucine zipper domain"/>
    <property type="match status" value="1"/>
</dbReference>
<protein>
    <submittedName>
        <fullName evidence="11">BZIP domain-containing protein</fullName>
    </submittedName>
</protein>
<sequence length="559" mass="61293">MDIELDMMLAGGSSDLMLTDNDPSIWEPLNEDFNNFECTLLDGFSGISDGKPAEDECFIDKLFSQLEDEKEEPDSHDDEHSYAHVPGTPGSENSAFNSIRSSVSPGVEPGMDPSNSTRPVDILQAASNEIFNVQSFEPPPPQPIISAPSVLPKRPVNTVKPRTVVRFKPALRTVSSPRFSSPSNSLTPPASISLNSPTSFSTTANVALNPITRPVGATSSSERTRKYPALVLTEEEKRLCKKEGIHLPEHYPLTKAEERELKRIRRKIRNKRSAQTSRKRKQDYIEALEDRVEDCSQENLELRRQVEQLTRQNQNYLAQLRKLQAVIASGSKRSTHAGTCLAVLLLSVCLLVAPNLSPLSHSHHNDSEEQAIAAQIHNQDLKRAPLAGRSRTLMEFVGSPASQKDDTSLCEGDDEEEGEAAVVPAVRVGGRKRIASAYLPVAAPEGAAYHQNGSRGGLTMGYTFDGSAVGMLERDTNSITSNTNFSSNGYGTLTVDKKGTLAIGSSRVKKLEYDSATMQDMKTVQFVSPKIKNESEQKMFVQAGSYGGVTFKRIKTEKI</sequence>
<reference evidence="11" key="1">
    <citation type="submission" date="2016-06" db="UniProtKB">
        <authorList>
            <consortium name="WormBaseParasite"/>
        </authorList>
    </citation>
    <scope>IDENTIFICATION</scope>
</reference>
<proteinExistence type="predicted"/>
<dbReference type="InterPro" id="IPR004827">
    <property type="entry name" value="bZIP"/>
</dbReference>
<keyword evidence="10" id="KW-1185">Reference proteome</keyword>
<name>A0A183UWX6_TOXCA</name>
<feature type="coiled-coil region" evidence="6">
    <location>
        <begin position="254"/>
        <end position="326"/>
    </location>
</feature>
<feature type="compositionally biased region" description="Acidic residues" evidence="7">
    <location>
        <begin position="67"/>
        <end position="76"/>
    </location>
</feature>
<reference evidence="9 10" key="2">
    <citation type="submission" date="2018-11" db="EMBL/GenBank/DDBJ databases">
        <authorList>
            <consortium name="Pathogen Informatics"/>
        </authorList>
    </citation>
    <scope>NUCLEOTIDE SEQUENCE [LARGE SCALE GENOMIC DNA]</scope>
</reference>
<dbReference type="GO" id="GO:0000981">
    <property type="term" value="F:DNA-binding transcription factor activity, RNA polymerase II-specific"/>
    <property type="evidence" value="ECO:0007669"/>
    <property type="project" value="TreeGrafter"/>
</dbReference>
<dbReference type="Proteomes" id="UP000050794">
    <property type="component" value="Unassembled WGS sequence"/>
</dbReference>
<dbReference type="SMART" id="SM00338">
    <property type="entry name" value="BRLZ"/>
    <property type="match status" value="1"/>
</dbReference>
<evidence type="ECO:0000313" key="11">
    <source>
        <dbReference type="WBParaSite" id="TCNE_0001299601-mRNA-1"/>
    </source>
</evidence>
<evidence type="ECO:0000313" key="9">
    <source>
        <dbReference type="EMBL" id="VDM44317.1"/>
    </source>
</evidence>
<accession>A0A183UWX6</accession>